<protein>
    <submittedName>
        <fullName evidence="1">Uncharacterized protein</fullName>
    </submittedName>
</protein>
<sequence>MLLMGFLSTIIFCLSLLGYIQN</sequence>
<reference evidence="1" key="2">
    <citation type="journal article" date="2015" name="Fish Shellfish Immunol.">
        <title>Early steps in the European eel (Anguilla anguilla)-Vibrio vulnificus interaction in the gills: Role of the RtxA13 toxin.</title>
        <authorList>
            <person name="Callol A."/>
            <person name="Pajuelo D."/>
            <person name="Ebbesson L."/>
            <person name="Teles M."/>
            <person name="MacKenzie S."/>
            <person name="Amaro C."/>
        </authorList>
    </citation>
    <scope>NUCLEOTIDE SEQUENCE</scope>
</reference>
<name>A0A0E9PM46_ANGAN</name>
<evidence type="ECO:0000313" key="1">
    <source>
        <dbReference type="EMBL" id="JAH05347.1"/>
    </source>
</evidence>
<proteinExistence type="predicted"/>
<dbReference type="AlphaFoldDB" id="A0A0E9PM46"/>
<accession>A0A0E9PM46</accession>
<organism evidence="1">
    <name type="scientific">Anguilla anguilla</name>
    <name type="common">European freshwater eel</name>
    <name type="synonym">Muraena anguilla</name>
    <dbReference type="NCBI Taxonomy" id="7936"/>
    <lineage>
        <taxon>Eukaryota</taxon>
        <taxon>Metazoa</taxon>
        <taxon>Chordata</taxon>
        <taxon>Craniata</taxon>
        <taxon>Vertebrata</taxon>
        <taxon>Euteleostomi</taxon>
        <taxon>Actinopterygii</taxon>
        <taxon>Neopterygii</taxon>
        <taxon>Teleostei</taxon>
        <taxon>Anguilliformes</taxon>
        <taxon>Anguillidae</taxon>
        <taxon>Anguilla</taxon>
    </lineage>
</organism>
<dbReference type="EMBL" id="GBXM01103230">
    <property type="protein sequence ID" value="JAH05347.1"/>
    <property type="molecule type" value="Transcribed_RNA"/>
</dbReference>
<reference evidence="1" key="1">
    <citation type="submission" date="2014-11" db="EMBL/GenBank/DDBJ databases">
        <authorList>
            <person name="Amaro Gonzalez C."/>
        </authorList>
    </citation>
    <scope>NUCLEOTIDE SEQUENCE</scope>
</reference>